<comment type="caution">
    <text evidence="1">The sequence shown here is derived from an EMBL/GenBank/DDBJ whole genome shotgun (WGS) entry which is preliminary data.</text>
</comment>
<keyword evidence="2" id="KW-1185">Reference proteome</keyword>
<evidence type="ECO:0000313" key="2">
    <source>
        <dbReference type="Proteomes" id="UP000625682"/>
    </source>
</evidence>
<protein>
    <submittedName>
        <fullName evidence="1">Uncharacterized protein</fullName>
    </submittedName>
</protein>
<name>A0A917NVX0_9ACTN</name>
<evidence type="ECO:0000313" key="1">
    <source>
        <dbReference type="EMBL" id="GGJ33227.1"/>
    </source>
</evidence>
<accession>A0A917NVX0</accession>
<reference evidence="1" key="1">
    <citation type="journal article" date="2014" name="Int. J. Syst. Evol. Microbiol.">
        <title>Complete genome sequence of Corynebacterium casei LMG S-19264T (=DSM 44701T), isolated from a smear-ripened cheese.</title>
        <authorList>
            <consortium name="US DOE Joint Genome Institute (JGI-PGF)"/>
            <person name="Walter F."/>
            <person name="Albersmeier A."/>
            <person name="Kalinowski J."/>
            <person name="Ruckert C."/>
        </authorList>
    </citation>
    <scope>NUCLEOTIDE SEQUENCE</scope>
    <source>
        <strain evidence="1">CGMCC 4.7272</strain>
    </source>
</reference>
<proteinExistence type="predicted"/>
<sequence>MQQGEFEEARHRLGVAARHTAPPYGPGIHAIPGPAQSVSTVWMLVRPVPGHRPIPLLVPALCSATMRGPDVVRNMAGAVAHPQSPYYVRLSPLLRRWPCNKLTVVARCS</sequence>
<gene>
    <name evidence="1" type="ORF">GCM10012282_32320</name>
</gene>
<dbReference type="EMBL" id="BMMU01000009">
    <property type="protein sequence ID" value="GGJ33227.1"/>
    <property type="molecule type" value="Genomic_DNA"/>
</dbReference>
<organism evidence="1 2">
    <name type="scientific">Streptomyces lacrimifluminis</name>
    <dbReference type="NCBI Taxonomy" id="1500077"/>
    <lineage>
        <taxon>Bacteria</taxon>
        <taxon>Bacillati</taxon>
        <taxon>Actinomycetota</taxon>
        <taxon>Actinomycetes</taxon>
        <taxon>Kitasatosporales</taxon>
        <taxon>Streptomycetaceae</taxon>
        <taxon>Streptomyces</taxon>
    </lineage>
</organism>
<dbReference type="AlphaFoldDB" id="A0A917NVX0"/>
<dbReference type="Proteomes" id="UP000625682">
    <property type="component" value="Unassembled WGS sequence"/>
</dbReference>
<reference evidence="1" key="2">
    <citation type="submission" date="2020-09" db="EMBL/GenBank/DDBJ databases">
        <authorList>
            <person name="Sun Q."/>
            <person name="Zhou Y."/>
        </authorList>
    </citation>
    <scope>NUCLEOTIDE SEQUENCE</scope>
    <source>
        <strain evidence="1">CGMCC 4.7272</strain>
    </source>
</reference>